<dbReference type="InterPro" id="IPR014001">
    <property type="entry name" value="Helicase_ATP-bd"/>
</dbReference>
<evidence type="ECO:0000256" key="6">
    <source>
        <dbReference type="ARBA" id="ARBA00022806"/>
    </source>
</evidence>
<dbReference type="PROSITE" id="PS51192">
    <property type="entry name" value="HELICASE_ATP_BIND_1"/>
    <property type="match status" value="1"/>
</dbReference>
<dbReference type="Gene3D" id="3.40.1440.60">
    <property type="entry name" value="PriA, 3(prime) DNA-binding domain"/>
    <property type="match status" value="1"/>
</dbReference>
<dbReference type="InterPro" id="IPR001650">
    <property type="entry name" value="Helicase_C-like"/>
</dbReference>
<comment type="cofactor">
    <cofactor evidence="12">
        <name>Zn(2+)</name>
        <dbReference type="ChEBI" id="CHEBI:29105"/>
    </cofactor>
    <text evidence="12">Binds 2 zinc ions per subunit.</text>
</comment>
<dbReference type="NCBIfam" id="TIGR00595">
    <property type="entry name" value="priA"/>
    <property type="match status" value="1"/>
</dbReference>
<feature type="binding site" evidence="12">
    <location>
        <position position="534"/>
    </location>
    <ligand>
        <name>Zn(2+)</name>
        <dbReference type="ChEBI" id="CHEBI:29105"/>
        <label>2</label>
    </ligand>
</feature>
<keyword evidence="3 12" id="KW-0479">Metal-binding</keyword>
<dbReference type="FunFam" id="3.40.50.300:FF:000489">
    <property type="entry name" value="Primosome assembly protein PriA"/>
    <property type="match status" value="1"/>
</dbReference>
<keyword evidence="2 12" id="KW-0235">DNA replication</keyword>
<name>A0A841KU82_9FIRM</name>
<dbReference type="SUPFAM" id="SSF52540">
    <property type="entry name" value="P-loop containing nucleoside triphosphate hydrolases"/>
    <property type="match status" value="1"/>
</dbReference>
<evidence type="ECO:0000313" key="16">
    <source>
        <dbReference type="Proteomes" id="UP000579281"/>
    </source>
</evidence>
<sequence length="827" mass="94818">MKRTSYVEIVINNKSSHTNTTYTYGVPDGLADQISIGTRVMVPFGKGNRLIEGYVVDDNIDLAAPTFKIKYIQKILDEENLISKKLIELCKWMREEYLCTYIDAVQCVIPTGISYKSDRKIRLRDDYDSMQQMNTKLSDKQNAVVEVLRSYKHITESSLKQMLSFDPSSTIRSLENKNMVILEDHFKKEVNGLTEKIIRISENLNTFEVMGKLKKNAVKQRQILNYLQENGATQWSELRKNLGVSANLIDSLREKGFIDIEIIEKKRDIFGKEEILKDKIFELTDEQNQIIQEVIPFMINLQYQPFLIHGVTGSGKTEVYMQLIGKVVEQSKEAIVLVPEIALTPQMIERFRSRFGNQIAVLHSKLSLGERYDEWNRIKRGEVKIAIGARSAVFAPFDNLGIIIVDEEHEHTYKSEQNPKYHAVEVAEFRCKQHNAVLILGSATPSLESYYKTEKGLYKRLVMETRYNQNKLPDIHIIDMRAELLNGNKSVFSESLHREILKNLEMGEQTILFLNRRGYSTFISCRSCGYVAKCPHCEISLTYHKNNHFLSCHYCGYKQNPPETCPKCGSKYIKYFGTGTEKIEKMTVELFPNARIARLDLDTTSRKGSMEKIIREIKQGKVDILIGTQMIAKGLDFPNVTLVGVIAADMNLNLPEFRAAERTFQLITQVAGRAGRGQRLGRVIVQTYEPEHFAIQASQNHDFVSFYHQEMAMRESFSYPPFSRLVNIMITGEEEADVIKIANEYATELKYELKGIDLSVQDVIFGPGPAALARINQKYRWQIIIKSKAIDQKVIRGIINTIRSDILKKNNVNNVNISIDINPFNML</sequence>
<dbReference type="SMART" id="SM00490">
    <property type="entry name" value="HELICc"/>
    <property type="match status" value="1"/>
</dbReference>
<evidence type="ECO:0000256" key="5">
    <source>
        <dbReference type="ARBA" id="ARBA00022801"/>
    </source>
</evidence>
<evidence type="ECO:0000256" key="1">
    <source>
        <dbReference type="ARBA" id="ARBA00022515"/>
    </source>
</evidence>
<keyword evidence="9 12" id="KW-0238">DNA-binding</keyword>
<keyword evidence="6 12" id="KW-0347">Helicase</keyword>
<comment type="similarity">
    <text evidence="12">Belongs to the helicase family. PriA subfamily.</text>
</comment>
<dbReference type="Gene3D" id="3.40.50.300">
    <property type="entry name" value="P-loop containing nucleotide triphosphate hydrolases"/>
    <property type="match status" value="2"/>
</dbReference>
<feature type="binding site" evidence="12">
    <location>
        <position position="555"/>
    </location>
    <ligand>
        <name>Zn(2+)</name>
        <dbReference type="ChEBI" id="CHEBI:29105"/>
        <label>2</label>
    </ligand>
</feature>
<dbReference type="GO" id="GO:0006269">
    <property type="term" value="P:DNA replication, synthesis of primer"/>
    <property type="evidence" value="ECO:0007669"/>
    <property type="project" value="UniProtKB-KW"/>
</dbReference>
<dbReference type="GO" id="GO:1990077">
    <property type="term" value="C:primosome complex"/>
    <property type="evidence" value="ECO:0007669"/>
    <property type="project" value="UniProtKB-UniRule"/>
</dbReference>
<dbReference type="GO" id="GO:0043138">
    <property type="term" value="F:3'-5' DNA helicase activity"/>
    <property type="evidence" value="ECO:0007669"/>
    <property type="project" value="UniProtKB-EC"/>
</dbReference>
<dbReference type="GO" id="GO:0006302">
    <property type="term" value="P:double-strand break repair"/>
    <property type="evidence" value="ECO:0007669"/>
    <property type="project" value="InterPro"/>
</dbReference>
<keyword evidence="7 12" id="KW-0862">Zinc</keyword>
<organism evidence="15 16">
    <name type="scientific">Anaerosolibacter carboniphilus</name>
    <dbReference type="NCBI Taxonomy" id="1417629"/>
    <lineage>
        <taxon>Bacteria</taxon>
        <taxon>Bacillati</taxon>
        <taxon>Bacillota</taxon>
        <taxon>Clostridia</taxon>
        <taxon>Peptostreptococcales</taxon>
        <taxon>Thermotaleaceae</taxon>
        <taxon>Anaerosolibacter</taxon>
    </lineage>
</organism>
<dbReference type="Proteomes" id="UP000579281">
    <property type="component" value="Unassembled WGS sequence"/>
</dbReference>
<comment type="subunit">
    <text evidence="12">Component of the replication restart primosome.</text>
</comment>
<dbReference type="SMART" id="SM00487">
    <property type="entry name" value="DEXDc"/>
    <property type="match status" value="1"/>
</dbReference>
<accession>A0A841KU82</accession>
<feature type="binding site" evidence="12">
    <location>
        <position position="537"/>
    </location>
    <ligand>
        <name>Zn(2+)</name>
        <dbReference type="ChEBI" id="CHEBI:29105"/>
        <label>2</label>
    </ligand>
</feature>
<dbReference type="GO" id="GO:0008270">
    <property type="term" value="F:zinc ion binding"/>
    <property type="evidence" value="ECO:0007669"/>
    <property type="project" value="UniProtKB-UniRule"/>
</dbReference>
<evidence type="ECO:0000256" key="8">
    <source>
        <dbReference type="ARBA" id="ARBA00022840"/>
    </source>
</evidence>
<dbReference type="CDD" id="cd17929">
    <property type="entry name" value="DEXHc_priA"/>
    <property type="match status" value="1"/>
</dbReference>
<feature type="binding site" evidence="12">
    <location>
        <position position="528"/>
    </location>
    <ligand>
        <name>Zn(2+)</name>
        <dbReference type="ChEBI" id="CHEBI:29105"/>
        <label>1</label>
    </ligand>
</feature>
<dbReference type="GO" id="GO:0006310">
    <property type="term" value="P:DNA recombination"/>
    <property type="evidence" value="ECO:0007669"/>
    <property type="project" value="InterPro"/>
</dbReference>
<dbReference type="InterPro" id="IPR041236">
    <property type="entry name" value="PriA_C"/>
</dbReference>
<evidence type="ECO:0000259" key="13">
    <source>
        <dbReference type="PROSITE" id="PS51192"/>
    </source>
</evidence>
<dbReference type="GO" id="GO:0003677">
    <property type="term" value="F:DNA binding"/>
    <property type="evidence" value="ECO:0007669"/>
    <property type="project" value="UniProtKB-UniRule"/>
</dbReference>
<dbReference type="InterPro" id="IPR040498">
    <property type="entry name" value="PriA_CRR"/>
</dbReference>
<dbReference type="Pfam" id="PF00271">
    <property type="entry name" value="Helicase_C"/>
    <property type="match status" value="1"/>
</dbReference>
<evidence type="ECO:0000256" key="2">
    <source>
        <dbReference type="ARBA" id="ARBA00022705"/>
    </source>
</evidence>
<feature type="domain" description="Helicase C-terminal" evidence="14">
    <location>
        <begin position="560"/>
        <end position="714"/>
    </location>
</feature>
<evidence type="ECO:0000259" key="14">
    <source>
        <dbReference type="PROSITE" id="PS51194"/>
    </source>
</evidence>
<dbReference type="GO" id="GO:0006270">
    <property type="term" value="P:DNA replication initiation"/>
    <property type="evidence" value="ECO:0007669"/>
    <property type="project" value="TreeGrafter"/>
</dbReference>
<dbReference type="RefSeq" id="WP_184311477.1">
    <property type="nucleotide sequence ID" value="NZ_JACHEN010000019.1"/>
</dbReference>
<feature type="binding site" evidence="12">
    <location>
        <position position="552"/>
    </location>
    <ligand>
        <name>Zn(2+)</name>
        <dbReference type="ChEBI" id="CHEBI:29105"/>
        <label>2</label>
    </ligand>
</feature>
<keyword evidence="8 12" id="KW-0067">ATP-binding</keyword>
<dbReference type="EC" id="5.6.2.4" evidence="12"/>
<dbReference type="PANTHER" id="PTHR30580:SF0">
    <property type="entry name" value="PRIMOSOMAL PROTEIN N"/>
    <property type="match status" value="1"/>
</dbReference>
<dbReference type="Pfam" id="PF18074">
    <property type="entry name" value="PriA_C"/>
    <property type="match status" value="1"/>
</dbReference>
<gene>
    <name evidence="12" type="primary">priA</name>
    <name evidence="15" type="ORF">HNQ80_003062</name>
</gene>
<dbReference type="AlphaFoldDB" id="A0A841KU82"/>
<comment type="caution">
    <text evidence="15">The sequence shown here is derived from an EMBL/GenBank/DDBJ whole genome shotgun (WGS) entry which is preliminary data.</text>
</comment>
<dbReference type="NCBIfam" id="NF004066">
    <property type="entry name" value="PRK05580.1-3"/>
    <property type="match status" value="1"/>
</dbReference>
<dbReference type="PROSITE" id="PS51194">
    <property type="entry name" value="HELICASE_CTER"/>
    <property type="match status" value="1"/>
</dbReference>
<evidence type="ECO:0000256" key="10">
    <source>
        <dbReference type="ARBA" id="ARBA00023235"/>
    </source>
</evidence>
<keyword evidence="10 12" id="KW-0413">Isomerase</keyword>
<dbReference type="GO" id="GO:0016787">
    <property type="term" value="F:hydrolase activity"/>
    <property type="evidence" value="ECO:0007669"/>
    <property type="project" value="UniProtKB-KW"/>
</dbReference>
<evidence type="ECO:0000256" key="11">
    <source>
        <dbReference type="ARBA" id="ARBA00048988"/>
    </source>
</evidence>
<evidence type="ECO:0000256" key="4">
    <source>
        <dbReference type="ARBA" id="ARBA00022741"/>
    </source>
</evidence>
<comment type="catalytic activity">
    <reaction evidence="11 12">
        <text>ATP + H2O = ADP + phosphate + H(+)</text>
        <dbReference type="Rhea" id="RHEA:13065"/>
        <dbReference type="ChEBI" id="CHEBI:15377"/>
        <dbReference type="ChEBI" id="CHEBI:15378"/>
        <dbReference type="ChEBI" id="CHEBI:30616"/>
        <dbReference type="ChEBI" id="CHEBI:43474"/>
        <dbReference type="ChEBI" id="CHEBI:456216"/>
        <dbReference type="EC" id="5.6.2.4"/>
    </reaction>
</comment>
<evidence type="ECO:0000256" key="7">
    <source>
        <dbReference type="ARBA" id="ARBA00022833"/>
    </source>
</evidence>
<dbReference type="InterPro" id="IPR005259">
    <property type="entry name" value="PriA"/>
</dbReference>
<protein>
    <recommendedName>
        <fullName evidence="12">Replication restart protein PriA</fullName>
    </recommendedName>
    <alternativeName>
        <fullName evidence="12">ATP-dependent DNA helicase PriA</fullName>
        <ecNumber evidence="12">5.6.2.4</ecNumber>
    </alternativeName>
    <alternativeName>
        <fullName evidence="12">DNA 3'-5' helicase PriA</fullName>
    </alternativeName>
</protein>
<feature type="binding site" evidence="12">
    <location>
        <position position="568"/>
    </location>
    <ligand>
        <name>Zn(2+)</name>
        <dbReference type="ChEBI" id="CHEBI:29105"/>
        <label>1</label>
    </ligand>
</feature>
<dbReference type="EMBL" id="JACHEN010000019">
    <property type="protein sequence ID" value="MBB6216957.1"/>
    <property type="molecule type" value="Genomic_DNA"/>
</dbReference>
<dbReference type="PANTHER" id="PTHR30580">
    <property type="entry name" value="PRIMOSOMAL PROTEIN N"/>
    <property type="match status" value="1"/>
</dbReference>
<reference evidence="15 16" key="1">
    <citation type="submission" date="2020-08" db="EMBL/GenBank/DDBJ databases">
        <title>Genomic Encyclopedia of Type Strains, Phase IV (KMG-IV): sequencing the most valuable type-strain genomes for metagenomic binning, comparative biology and taxonomic classification.</title>
        <authorList>
            <person name="Goeker M."/>
        </authorList>
    </citation>
    <scope>NUCLEOTIDE SEQUENCE [LARGE SCALE GENOMIC DNA]</scope>
    <source>
        <strain evidence="15 16">DSM 103526</strain>
    </source>
</reference>
<dbReference type="GO" id="GO:0005524">
    <property type="term" value="F:ATP binding"/>
    <property type="evidence" value="ECO:0007669"/>
    <property type="project" value="UniProtKB-UniRule"/>
</dbReference>
<dbReference type="InterPro" id="IPR011545">
    <property type="entry name" value="DEAD/DEAH_box_helicase_dom"/>
</dbReference>
<dbReference type="InterPro" id="IPR041222">
    <property type="entry name" value="PriA_3primeBD"/>
</dbReference>
<dbReference type="InterPro" id="IPR027417">
    <property type="entry name" value="P-loop_NTPase"/>
</dbReference>
<keyword evidence="4 12" id="KW-0547">Nucleotide-binding</keyword>
<feature type="domain" description="Helicase ATP-binding" evidence="13">
    <location>
        <begin position="297"/>
        <end position="463"/>
    </location>
</feature>
<keyword evidence="5 12" id="KW-0378">Hydrolase</keyword>
<dbReference type="InterPro" id="IPR042115">
    <property type="entry name" value="PriA_3primeBD_sf"/>
</dbReference>
<dbReference type="Pfam" id="PF17764">
    <property type="entry name" value="PriA_3primeBD"/>
    <property type="match status" value="1"/>
</dbReference>
<evidence type="ECO:0000256" key="12">
    <source>
        <dbReference type="HAMAP-Rule" id="MF_00983"/>
    </source>
</evidence>
<feature type="binding site" evidence="12">
    <location>
        <position position="565"/>
    </location>
    <ligand>
        <name>Zn(2+)</name>
        <dbReference type="ChEBI" id="CHEBI:29105"/>
        <label>1</label>
    </ligand>
</feature>
<evidence type="ECO:0000313" key="15">
    <source>
        <dbReference type="EMBL" id="MBB6216957.1"/>
    </source>
</evidence>
<comment type="function">
    <text evidence="12">Initiates the restart of stalled replication forks, which reloads the replicative helicase on sites other than the origin of replication. Recognizes and binds to abandoned replication forks and remodels them to uncover a helicase loading site. Promotes assembly of the primosome at these replication forks.</text>
</comment>
<dbReference type="Pfam" id="PF00270">
    <property type="entry name" value="DEAD"/>
    <property type="match status" value="1"/>
</dbReference>
<evidence type="ECO:0000256" key="9">
    <source>
        <dbReference type="ARBA" id="ARBA00023125"/>
    </source>
</evidence>
<dbReference type="CDD" id="cd18804">
    <property type="entry name" value="SF2_C_priA"/>
    <property type="match status" value="1"/>
</dbReference>
<proteinExistence type="inferred from homology"/>
<dbReference type="Pfam" id="PF18319">
    <property type="entry name" value="Zn_ribbon_PriA"/>
    <property type="match status" value="1"/>
</dbReference>
<comment type="catalytic activity">
    <reaction evidence="12">
        <text>Couples ATP hydrolysis with the unwinding of duplex DNA by translocating in the 3'-5' direction.</text>
        <dbReference type="EC" id="5.6.2.4"/>
    </reaction>
</comment>
<dbReference type="HAMAP" id="MF_00983">
    <property type="entry name" value="PriA"/>
    <property type="match status" value="1"/>
</dbReference>
<evidence type="ECO:0000256" key="3">
    <source>
        <dbReference type="ARBA" id="ARBA00022723"/>
    </source>
</evidence>
<keyword evidence="1 12" id="KW-0639">Primosome</keyword>
<feature type="binding site" evidence="12">
    <location>
        <position position="525"/>
    </location>
    <ligand>
        <name>Zn(2+)</name>
        <dbReference type="ChEBI" id="CHEBI:29105"/>
        <label>1</label>
    </ligand>
</feature>
<keyword evidence="16" id="KW-1185">Reference proteome</keyword>